<dbReference type="SUPFAM" id="SSF51283">
    <property type="entry name" value="dUTPase-like"/>
    <property type="match status" value="1"/>
</dbReference>
<protein>
    <recommendedName>
        <fullName evidence="2">dUTP diphosphatase</fullName>
        <ecNumber evidence="2">3.6.1.23</ecNumber>
    </recommendedName>
</protein>
<evidence type="ECO:0000256" key="3">
    <source>
        <dbReference type="ARBA" id="ARBA00022801"/>
    </source>
</evidence>
<keyword evidence="4" id="KW-0546">Nucleotide metabolism</keyword>
<dbReference type="GO" id="GO:0046081">
    <property type="term" value="P:dUTP catabolic process"/>
    <property type="evidence" value="ECO:0007669"/>
    <property type="project" value="InterPro"/>
</dbReference>
<dbReference type="EMBL" id="BMGT01000001">
    <property type="protein sequence ID" value="GGG65525.1"/>
    <property type="molecule type" value="Genomic_DNA"/>
</dbReference>
<dbReference type="EC" id="3.6.1.23" evidence="2"/>
<dbReference type="GO" id="GO:0000287">
    <property type="term" value="F:magnesium ion binding"/>
    <property type="evidence" value="ECO:0007669"/>
    <property type="project" value="InterPro"/>
</dbReference>
<dbReference type="PANTHER" id="PTHR11241:SF0">
    <property type="entry name" value="DEOXYURIDINE 5'-TRIPHOSPHATE NUCLEOTIDOHYDROLASE"/>
    <property type="match status" value="1"/>
</dbReference>
<evidence type="ECO:0000259" key="6">
    <source>
        <dbReference type="Pfam" id="PF00692"/>
    </source>
</evidence>
<comment type="catalytic activity">
    <reaction evidence="5">
        <text>dUTP + H2O = dUMP + diphosphate + H(+)</text>
        <dbReference type="Rhea" id="RHEA:10248"/>
        <dbReference type="ChEBI" id="CHEBI:15377"/>
        <dbReference type="ChEBI" id="CHEBI:15378"/>
        <dbReference type="ChEBI" id="CHEBI:33019"/>
        <dbReference type="ChEBI" id="CHEBI:61555"/>
        <dbReference type="ChEBI" id="CHEBI:246422"/>
        <dbReference type="EC" id="3.6.1.23"/>
    </reaction>
</comment>
<dbReference type="InterPro" id="IPR029054">
    <property type="entry name" value="dUTPase-like"/>
</dbReference>
<reference evidence="7" key="1">
    <citation type="journal article" date="2014" name="Int. J. Syst. Evol. Microbiol.">
        <title>Complete genome sequence of Corynebacterium casei LMG S-19264T (=DSM 44701T), isolated from a smear-ripened cheese.</title>
        <authorList>
            <consortium name="US DOE Joint Genome Institute (JGI-PGF)"/>
            <person name="Walter F."/>
            <person name="Albersmeier A."/>
            <person name="Kalinowski J."/>
            <person name="Ruckert C."/>
        </authorList>
    </citation>
    <scope>NUCLEOTIDE SEQUENCE</scope>
    <source>
        <strain evidence="7">CGMCC 1.12997</strain>
    </source>
</reference>
<organism evidence="7 8">
    <name type="scientific">Edaphobacter dinghuensis</name>
    <dbReference type="NCBI Taxonomy" id="1560005"/>
    <lineage>
        <taxon>Bacteria</taxon>
        <taxon>Pseudomonadati</taxon>
        <taxon>Acidobacteriota</taxon>
        <taxon>Terriglobia</taxon>
        <taxon>Terriglobales</taxon>
        <taxon>Acidobacteriaceae</taxon>
        <taxon>Edaphobacter</taxon>
    </lineage>
</organism>
<dbReference type="AlphaFoldDB" id="A0A917H359"/>
<dbReference type="InterPro" id="IPR033704">
    <property type="entry name" value="dUTPase_trimeric"/>
</dbReference>
<evidence type="ECO:0000313" key="8">
    <source>
        <dbReference type="Proteomes" id="UP000647241"/>
    </source>
</evidence>
<dbReference type="NCBIfam" id="NF001862">
    <property type="entry name" value="PRK00601.1"/>
    <property type="match status" value="1"/>
</dbReference>
<proteinExistence type="inferred from homology"/>
<comment type="similarity">
    <text evidence="1">Belongs to the dUTPase family.</text>
</comment>
<dbReference type="NCBIfam" id="TIGR00576">
    <property type="entry name" value="dut"/>
    <property type="match status" value="1"/>
</dbReference>
<reference evidence="7" key="2">
    <citation type="submission" date="2020-09" db="EMBL/GenBank/DDBJ databases">
        <authorList>
            <person name="Sun Q."/>
            <person name="Zhou Y."/>
        </authorList>
    </citation>
    <scope>NUCLEOTIDE SEQUENCE</scope>
    <source>
        <strain evidence="7">CGMCC 1.12997</strain>
    </source>
</reference>
<keyword evidence="8" id="KW-1185">Reference proteome</keyword>
<dbReference type="GO" id="GO:0006226">
    <property type="term" value="P:dUMP biosynthetic process"/>
    <property type="evidence" value="ECO:0007669"/>
    <property type="project" value="InterPro"/>
</dbReference>
<dbReference type="RefSeq" id="WP_188552476.1">
    <property type="nucleotide sequence ID" value="NZ_BMGT01000001.1"/>
</dbReference>
<evidence type="ECO:0000256" key="1">
    <source>
        <dbReference type="ARBA" id="ARBA00006581"/>
    </source>
</evidence>
<dbReference type="InterPro" id="IPR008181">
    <property type="entry name" value="dUTPase"/>
</dbReference>
<feature type="domain" description="dUTPase-like" evidence="6">
    <location>
        <begin position="47"/>
        <end position="160"/>
    </location>
</feature>
<evidence type="ECO:0000313" key="7">
    <source>
        <dbReference type="EMBL" id="GGG65525.1"/>
    </source>
</evidence>
<comment type="caution">
    <text evidence="7">The sequence shown here is derived from an EMBL/GenBank/DDBJ whole genome shotgun (WGS) entry which is preliminary data.</text>
</comment>
<dbReference type="Gene3D" id="2.70.40.10">
    <property type="match status" value="1"/>
</dbReference>
<dbReference type="InterPro" id="IPR036157">
    <property type="entry name" value="dUTPase-like_sf"/>
</dbReference>
<evidence type="ECO:0000256" key="5">
    <source>
        <dbReference type="ARBA" id="ARBA00047686"/>
    </source>
</evidence>
<evidence type="ECO:0000256" key="2">
    <source>
        <dbReference type="ARBA" id="ARBA00012379"/>
    </source>
</evidence>
<evidence type="ECO:0000256" key="4">
    <source>
        <dbReference type="ARBA" id="ARBA00023080"/>
    </source>
</evidence>
<keyword evidence="3" id="KW-0378">Hydrolase</keyword>
<dbReference type="Pfam" id="PF00692">
    <property type="entry name" value="dUTPase"/>
    <property type="match status" value="1"/>
</dbReference>
<sequence>MGSIAVVEVEGLQHGESVSPKIKVLKLHPAAQLPKYAHTGAYGDLAADVYAVEGVAIAAGATVPVPTGIAMEFPSTHGALVEDRSGLAVRGVTTLAGVIDPGYRGELKIIVTNLSTATVEVKAGERIAQLRIVQRIEAQFEEVAELAEAARGAAGFGSTGA</sequence>
<accession>A0A917H359</accession>
<gene>
    <name evidence="7" type="primary">dut</name>
    <name evidence="7" type="ORF">GCM10011585_04020</name>
</gene>
<name>A0A917H359_9BACT</name>
<dbReference type="PANTHER" id="PTHR11241">
    <property type="entry name" value="DEOXYURIDINE 5'-TRIPHOSPHATE NUCLEOTIDOHYDROLASE"/>
    <property type="match status" value="1"/>
</dbReference>
<dbReference type="CDD" id="cd07557">
    <property type="entry name" value="trimeric_dUTPase"/>
    <property type="match status" value="1"/>
</dbReference>
<dbReference type="Proteomes" id="UP000647241">
    <property type="component" value="Unassembled WGS sequence"/>
</dbReference>
<dbReference type="GO" id="GO:0004170">
    <property type="term" value="F:dUTP diphosphatase activity"/>
    <property type="evidence" value="ECO:0007669"/>
    <property type="project" value="UniProtKB-EC"/>
</dbReference>